<keyword evidence="1" id="KW-0812">Transmembrane</keyword>
<reference evidence="2 3" key="1">
    <citation type="submission" date="2016-04" db="EMBL/GenBank/DDBJ databases">
        <authorList>
            <person name="Evans L.H."/>
            <person name="Alamgir A."/>
            <person name="Owens N."/>
            <person name="Weber N.D."/>
            <person name="Virtaneva K."/>
            <person name="Barbian K."/>
            <person name="Babar A."/>
            <person name="Rosenke K."/>
        </authorList>
    </citation>
    <scope>NUCLEOTIDE SEQUENCE [LARGE SCALE GENOMIC DNA]</scope>
    <source>
        <strain evidence="2">NIES-2108</strain>
    </source>
</reference>
<dbReference type="AlphaFoldDB" id="A0A367R4F4"/>
<feature type="transmembrane region" description="Helical" evidence="1">
    <location>
        <begin position="270"/>
        <end position="295"/>
    </location>
</feature>
<gene>
    <name evidence="2" type="ORF">A6769_33465</name>
</gene>
<dbReference type="EMBL" id="LXQE01000187">
    <property type="protein sequence ID" value="RCJ30493.1"/>
    <property type="molecule type" value="Genomic_DNA"/>
</dbReference>
<evidence type="ECO:0008006" key="4">
    <source>
        <dbReference type="Google" id="ProtNLM"/>
    </source>
</evidence>
<evidence type="ECO:0000313" key="2">
    <source>
        <dbReference type="EMBL" id="RCJ30493.1"/>
    </source>
</evidence>
<organism evidence="2 3">
    <name type="scientific">Nostoc punctiforme NIES-2108</name>
    <dbReference type="NCBI Taxonomy" id="1356359"/>
    <lineage>
        <taxon>Bacteria</taxon>
        <taxon>Bacillati</taxon>
        <taxon>Cyanobacteriota</taxon>
        <taxon>Cyanophyceae</taxon>
        <taxon>Nostocales</taxon>
        <taxon>Nostocaceae</taxon>
        <taxon>Nostoc</taxon>
    </lineage>
</organism>
<keyword evidence="1" id="KW-1133">Transmembrane helix</keyword>
<evidence type="ECO:0000256" key="1">
    <source>
        <dbReference type="SAM" id="Phobius"/>
    </source>
</evidence>
<feature type="transmembrane region" description="Helical" evidence="1">
    <location>
        <begin position="239"/>
        <end position="258"/>
    </location>
</feature>
<keyword evidence="1" id="KW-0472">Membrane</keyword>
<accession>A0A367R4F4</accession>
<dbReference type="Proteomes" id="UP000252085">
    <property type="component" value="Unassembled WGS sequence"/>
</dbReference>
<protein>
    <recommendedName>
        <fullName evidence="4">NAD/NADP transhydrogenase beta subunit</fullName>
    </recommendedName>
</protein>
<sequence length="366" mass="39412">MYLLAQQVLGGELVKKASETNVFISAGFNDLWDRTLNGQLYEIICKVGVLFAVATLTFFMIEWTKQMLNGDEQRAFTDFIWPLIVVVLLSNHGEVLGNSTLGIRNYINNVNNMVLVQTADGLDLRVAFQKAAGLSAARSAIGLAIERCRSSSLQPNEAIACLQQAKEDLSQKYPSAFDQNTGPFKWFSSAIDKVIEAPIEAIREKKNPIQILFSSISGFIGSGVTSTISLVMLSMNGSYQWAIELTMLVTAFLGPLAVGGSLLPYGAKSIYTWLIGYFSIGIGKLSFNMIVGFAGQLISDSQADQPMFFLFTIGICAPFLATGLAAGGGLALLQQINKASETYGAIAAEAGIAIITRGVSLAKSRK</sequence>
<feature type="transmembrane region" description="Helical" evidence="1">
    <location>
        <begin position="40"/>
        <end position="61"/>
    </location>
</feature>
<feature type="transmembrane region" description="Helical" evidence="1">
    <location>
        <begin position="211"/>
        <end position="233"/>
    </location>
</feature>
<feature type="transmembrane region" description="Helical" evidence="1">
    <location>
        <begin position="307"/>
        <end position="333"/>
    </location>
</feature>
<name>A0A367R4F4_NOSPU</name>
<comment type="caution">
    <text evidence="2">The sequence shown here is derived from an EMBL/GenBank/DDBJ whole genome shotgun (WGS) entry which is preliminary data.</text>
</comment>
<proteinExistence type="predicted"/>
<evidence type="ECO:0000313" key="3">
    <source>
        <dbReference type="Proteomes" id="UP000252085"/>
    </source>
</evidence>